<dbReference type="InterPro" id="IPR013083">
    <property type="entry name" value="Znf_RING/FYVE/PHD"/>
</dbReference>
<dbReference type="SMART" id="SM00249">
    <property type="entry name" value="PHD"/>
    <property type="match status" value="1"/>
</dbReference>
<evidence type="ECO:0000259" key="7">
    <source>
        <dbReference type="PROSITE" id="PS50966"/>
    </source>
</evidence>
<dbReference type="InterPro" id="IPR004244">
    <property type="entry name" value="Transposase_22"/>
</dbReference>
<evidence type="ECO:0000259" key="6">
    <source>
        <dbReference type="PROSITE" id="PS50016"/>
    </source>
</evidence>
<feature type="domain" description="SWIM-type" evidence="7">
    <location>
        <begin position="334"/>
        <end position="363"/>
    </location>
</feature>
<evidence type="ECO:0000256" key="4">
    <source>
        <dbReference type="PROSITE-ProRule" id="PRU00325"/>
    </source>
</evidence>
<evidence type="ECO:0000313" key="9">
    <source>
        <dbReference type="Proteomes" id="UP001153737"/>
    </source>
</evidence>
<evidence type="ECO:0000256" key="5">
    <source>
        <dbReference type="SAM" id="Coils"/>
    </source>
</evidence>
<name>A0A9N9SD01_PHACE</name>
<keyword evidence="1" id="KW-0479">Metal-binding</keyword>
<evidence type="ECO:0000256" key="2">
    <source>
        <dbReference type="ARBA" id="ARBA00022771"/>
    </source>
</evidence>
<dbReference type="InterPro" id="IPR019787">
    <property type="entry name" value="Znf_PHD-finger"/>
</dbReference>
<dbReference type="PROSITE" id="PS50966">
    <property type="entry name" value="ZF_SWIM"/>
    <property type="match status" value="1"/>
</dbReference>
<dbReference type="InterPro" id="IPR007527">
    <property type="entry name" value="Znf_SWIM"/>
</dbReference>
<keyword evidence="9" id="KW-1185">Reference proteome</keyword>
<accession>A0A9N9SD01</accession>
<dbReference type="SUPFAM" id="SSF57903">
    <property type="entry name" value="FYVE/PHD zinc finger"/>
    <property type="match status" value="1"/>
</dbReference>
<dbReference type="Gene3D" id="3.30.70.1820">
    <property type="entry name" value="L1 transposable element, RRM domain"/>
    <property type="match status" value="1"/>
</dbReference>
<protein>
    <recommendedName>
        <fullName evidence="10">PHD-type domain-containing protein</fullName>
    </recommendedName>
</protein>
<organism evidence="8 9">
    <name type="scientific">Phaedon cochleariae</name>
    <name type="common">Mustard beetle</name>
    <dbReference type="NCBI Taxonomy" id="80249"/>
    <lineage>
        <taxon>Eukaryota</taxon>
        <taxon>Metazoa</taxon>
        <taxon>Ecdysozoa</taxon>
        <taxon>Arthropoda</taxon>
        <taxon>Hexapoda</taxon>
        <taxon>Insecta</taxon>
        <taxon>Pterygota</taxon>
        <taxon>Neoptera</taxon>
        <taxon>Endopterygota</taxon>
        <taxon>Coleoptera</taxon>
        <taxon>Polyphaga</taxon>
        <taxon>Cucujiformia</taxon>
        <taxon>Chrysomeloidea</taxon>
        <taxon>Chrysomelidae</taxon>
        <taxon>Chrysomelinae</taxon>
        <taxon>Chrysomelini</taxon>
        <taxon>Phaedon</taxon>
    </lineage>
</organism>
<keyword evidence="2 4" id="KW-0863">Zinc-finger</keyword>
<dbReference type="InterPro" id="IPR011011">
    <property type="entry name" value="Znf_FYVE_PHD"/>
</dbReference>
<dbReference type="OrthoDB" id="6761697at2759"/>
<reference evidence="8" key="2">
    <citation type="submission" date="2022-10" db="EMBL/GenBank/DDBJ databases">
        <authorList>
            <consortium name="ENA_rothamsted_submissions"/>
            <consortium name="culmorum"/>
            <person name="King R."/>
        </authorList>
    </citation>
    <scope>NUCLEOTIDE SEQUENCE</scope>
</reference>
<dbReference type="Gene3D" id="3.30.40.10">
    <property type="entry name" value="Zinc/RING finger domain, C3HC4 (zinc finger)"/>
    <property type="match status" value="1"/>
</dbReference>
<dbReference type="EMBL" id="OU896717">
    <property type="protein sequence ID" value="CAG9814610.1"/>
    <property type="molecule type" value="Genomic_DNA"/>
</dbReference>
<feature type="domain" description="PHD-type" evidence="6">
    <location>
        <begin position="1"/>
        <end position="58"/>
    </location>
</feature>
<dbReference type="GO" id="GO:0008270">
    <property type="term" value="F:zinc ion binding"/>
    <property type="evidence" value="ECO:0007669"/>
    <property type="project" value="UniProtKB-KW"/>
</dbReference>
<dbReference type="InterPro" id="IPR019786">
    <property type="entry name" value="Zinc_finger_PHD-type_CS"/>
</dbReference>
<keyword evidence="5" id="KW-0175">Coiled coil</keyword>
<reference evidence="8" key="1">
    <citation type="submission" date="2022-01" db="EMBL/GenBank/DDBJ databases">
        <authorList>
            <person name="King R."/>
        </authorList>
    </citation>
    <scope>NUCLEOTIDE SEQUENCE</scope>
</reference>
<evidence type="ECO:0000313" key="8">
    <source>
        <dbReference type="EMBL" id="CAG9814610.1"/>
    </source>
</evidence>
<dbReference type="AlphaFoldDB" id="A0A9N9SD01"/>
<evidence type="ECO:0000256" key="3">
    <source>
        <dbReference type="ARBA" id="ARBA00022833"/>
    </source>
</evidence>
<dbReference type="PROSITE" id="PS50016">
    <property type="entry name" value="ZF_PHD_2"/>
    <property type="match status" value="1"/>
</dbReference>
<dbReference type="InterPro" id="IPR001965">
    <property type="entry name" value="Znf_PHD"/>
</dbReference>
<dbReference type="PROSITE" id="PS01359">
    <property type="entry name" value="ZF_PHD_1"/>
    <property type="match status" value="1"/>
</dbReference>
<sequence>MPTCERCTSSVNAKSPGLQCIGRCQKFYHGKCVGLSKQDVSNFLVPGAYWACPDCRDKTNERSSVITMEGNEKDEADSVPLSVTLILKDIQLNLKSLNNKYEDVMESVNFCSNQISTFEKAMNQLNEKIATIEKINRENVNLKSELTRLTTKVDILEQQTRSNNIEIQGVPQKSNENLVNILAKIGEHIQCPILPQDVDTVHRVAQHPSSDQQQPKSIVVKFLSKLKRDSILAATKNIRRAKNDTNSPGIVIENISNKLFINEHLTNKLKLLLKNTKQAAKSNNYKFVWKKPKENSEDKPFTKYSAAKMILLQGEVRLVPEDQVFIISKEKQTYLVTLLPKENCSCKAKKKCHHMEAAYLAIGNIREEQRNVKLSKIVKRKREYRAGRKHGPGNMTVVEAANDSLMKSRSDDIKNSTTLFIPTVSADVQGLKQDVTYLKNEYATIRTEIETLQQQGRNNNLEICGVPEMPNENTLRLITSIFSKMGVNFSDGDIEECHRVKSFPNPNNENKNQIKSLQFGAFFDKKPNIAGFILFLPKPPTTQPKAPHSGELWAKIQNKDTRNVKIGSSKYLPRVALKLFTRIESEHSNRGLCVHHHPPSKQTANRVKQILAGTFHRGHTYELHEEAIVNYI</sequence>
<evidence type="ECO:0008006" key="10">
    <source>
        <dbReference type="Google" id="ProtNLM"/>
    </source>
</evidence>
<evidence type="ECO:0000256" key="1">
    <source>
        <dbReference type="ARBA" id="ARBA00022723"/>
    </source>
</evidence>
<keyword evidence="3" id="KW-0862">Zinc</keyword>
<feature type="coiled-coil region" evidence="5">
    <location>
        <begin position="87"/>
        <end position="159"/>
    </location>
</feature>
<proteinExistence type="predicted"/>
<dbReference type="Proteomes" id="UP001153737">
    <property type="component" value="Chromosome 11"/>
</dbReference>
<dbReference type="PANTHER" id="PTHR11505">
    <property type="entry name" value="L1 TRANSPOSABLE ELEMENT-RELATED"/>
    <property type="match status" value="1"/>
</dbReference>
<gene>
    <name evidence="8" type="ORF">PHAECO_LOCUS2667</name>
</gene>